<evidence type="ECO:0000313" key="6">
    <source>
        <dbReference type="EMBL" id="KAG5455680.1"/>
    </source>
</evidence>
<dbReference type="Pfam" id="PF01873">
    <property type="entry name" value="eIF-5_eIF-2B"/>
    <property type="match status" value="2"/>
</dbReference>
<dbReference type="SMART" id="SM00653">
    <property type="entry name" value="eIF2B_5"/>
    <property type="match status" value="1"/>
</dbReference>
<dbReference type="FunFam" id="3.30.30.170:FF:000001">
    <property type="entry name" value="Eukaryotic translation initiation factor 2 subunit"/>
    <property type="match status" value="1"/>
</dbReference>
<dbReference type="InterPro" id="IPR002735">
    <property type="entry name" value="Transl_init_fac_IF2/IF5_dom"/>
</dbReference>
<dbReference type="Proteomes" id="UP000673691">
    <property type="component" value="Unassembled WGS sequence"/>
</dbReference>
<gene>
    <name evidence="6" type="ORF">BJ554DRAFT_4821</name>
</gene>
<dbReference type="PANTHER" id="PTHR23001:SF3">
    <property type="entry name" value="EUKARYOTIC TRANSLATION INITIATION FACTOR 2 SUBUNIT 2"/>
    <property type="match status" value="1"/>
</dbReference>
<dbReference type="SUPFAM" id="SSF100966">
    <property type="entry name" value="Translation initiation factor 2 beta, aIF2beta, N-terminal domain"/>
    <property type="match status" value="1"/>
</dbReference>
<dbReference type="InterPro" id="IPR016190">
    <property type="entry name" value="Transl_init_fac_IF2/IF5_Zn-bd"/>
</dbReference>
<dbReference type="EMBL" id="JAEFCI010012965">
    <property type="protein sequence ID" value="KAG5455680.1"/>
    <property type="molecule type" value="Genomic_DNA"/>
</dbReference>
<dbReference type="InterPro" id="IPR016189">
    <property type="entry name" value="Transl_init_fac_IF2/IF5_N"/>
</dbReference>
<evidence type="ECO:0000256" key="3">
    <source>
        <dbReference type="ARBA" id="ARBA00022917"/>
    </source>
</evidence>
<evidence type="ECO:0000256" key="2">
    <source>
        <dbReference type="ARBA" id="ARBA00022540"/>
    </source>
</evidence>
<dbReference type="OrthoDB" id="10255414at2759"/>
<dbReference type="GO" id="GO:0003743">
    <property type="term" value="F:translation initiation factor activity"/>
    <property type="evidence" value="ECO:0007669"/>
    <property type="project" value="UniProtKB-KW"/>
</dbReference>
<organism evidence="6 7">
    <name type="scientific">Olpidium bornovanus</name>
    <dbReference type="NCBI Taxonomy" id="278681"/>
    <lineage>
        <taxon>Eukaryota</taxon>
        <taxon>Fungi</taxon>
        <taxon>Fungi incertae sedis</taxon>
        <taxon>Olpidiomycota</taxon>
        <taxon>Olpidiomycotina</taxon>
        <taxon>Olpidiomycetes</taxon>
        <taxon>Olpidiales</taxon>
        <taxon>Olpidiaceae</taxon>
        <taxon>Olpidium</taxon>
    </lineage>
</organism>
<evidence type="ECO:0000256" key="1">
    <source>
        <dbReference type="ARBA" id="ARBA00010397"/>
    </source>
</evidence>
<comment type="caution">
    <text evidence="6">The sequence shown here is derived from an EMBL/GenBank/DDBJ whole genome shotgun (WGS) entry which is preliminary data.</text>
</comment>
<keyword evidence="7" id="KW-1185">Reference proteome</keyword>
<feature type="transmembrane region" description="Helical" evidence="4">
    <location>
        <begin position="54"/>
        <end position="72"/>
    </location>
</feature>
<proteinExistence type="inferred from homology"/>
<keyword evidence="3" id="KW-0648">Protein biosynthesis</keyword>
<dbReference type="GO" id="GO:0005850">
    <property type="term" value="C:eukaryotic translation initiation factor 2 complex"/>
    <property type="evidence" value="ECO:0007669"/>
    <property type="project" value="TreeGrafter"/>
</dbReference>
<dbReference type="Gene3D" id="3.30.30.170">
    <property type="match status" value="1"/>
</dbReference>
<keyword evidence="4" id="KW-0472">Membrane</keyword>
<dbReference type="AlphaFoldDB" id="A0A8H7ZM17"/>
<protein>
    <submittedName>
        <fullName evidence="6">Domain found in IF2B/IF5-domain-containing protein</fullName>
    </submittedName>
</protein>
<dbReference type="GO" id="GO:0003729">
    <property type="term" value="F:mRNA binding"/>
    <property type="evidence" value="ECO:0007669"/>
    <property type="project" value="TreeGrafter"/>
</dbReference>
<accession>A0A8H7ZM17</accession>
<evidence type="ECO:0000259" key="5">
    <source>
        <dbReference type="SMART" id="SM00653"/>
    </source>
</evidence>
<keyword evidence="2" id="KW-0396">Initiation factor</keyword>
<evidence type="ECO:0000256" key="4">
    <source>
        <dbReference type="SAM" id="Phobius"/>
    </source>
</evidence>
<keyword evidence="4" id="KW-1133">Transmembrane helix</keyword>
<dbReference type="SUPFAM" id="SSF75689">
    <property type="entry name" value="Zinc-binding domain of translation initiation factor 2 beta"/>
    <property type="match status" value="1"/>
</dbReference>
<dbReference type="GO" id="GO:0001731">
    <property type="term" value="P:formation of translation preinitiation complex"/>
    <property type="evidence" value="ECO:0007669"/>
    <property type="project" value="TreeGrafter"/>
</dbReference>
<name>A0A8H7ZM17_9FUNG</name>
<reference evidence="6 7" key="1">
    <citation type="journal article" name="Sci. Rep.">
        <title>Genome-scale phylogenetic analyses confirm Olpidium as the closest living zoosporic fungus to the non-flagellated, terrestrial fungi.</title>
        <authorList>
            <person name="Chang Y."/>
            <person name="Rochon D."/>
            <person name="Sekimoto S."/>
            <person name="Wang Y."/>
            <person name="Chovatia M."/>
            <person name="Sandor L."/>
            <person name="Salamov A."/>
            <person name="Grigoriev I.V."/>
            <person name="Stajich J.E."/>
            <person name="Spatafora J.W."/>
        </authorList>
    </citation>
    <scope>NUCLEOTIDE SEQUENCE [LARGE SCALE GENOMIC DNA]</scope>
    <source>
        <strain evidence="6">S191</strain>
    </source>
</reference>
<evidence type="ECO:0000313" key="7">
    <source>
        <dbReference type="Proteomes" id="UP000673691"/>
    </source>
</evidence>
<dbReference type="InterPro" id="IPR045196">
    <property type="entry name" value="IF2/IF5"/>
</dbReference>
<keyword evidence="4" id="KW-0812">Transmembrane</keyword>
<sequence length="270" mass="30405">MAEFEEALKDEDDEFGASGITFGEGDDDHEGGTLFCWKSARAGGADARMRFTRFLYLLAVVLAYLACGRPAASGCWRLLRAGAEGKEPWLGSDRDYLYKELLNRVFQNLRQFNPDLVGEKKKYTMTPPSIHREPKKTIFANLVDICRKMHRQPEHLIQFLFAELGTTGSTDGEQRLVIKGRFTPKQIEAIIRRYISAVGAQISVLFLFVRSVDYVQCKTCKSPDTILVKENRLFFLQCESCNSTRSVAAIKSGFKALTEKRAVQRRAAAG</sequence>
<dbReference type="PANTHER" id="PTHR23001">
    <property type="entry name" value="EUKARYOTIC TRANSLATION INITIATION FACTOR"/>
    <property type="match status" value="1"/>
</dbReference>
<comment type="similarity">
    <text evidence="1">Belongs to the eIF-2-beta/eIF-5 family.</text>
</comment>
<dbReference type="GO" id="GO:0031369">
    <property type="term" value="F:translation initiation factor binding"/>
    <property type="evidence" value="ECO:0007669"/>
    <property type="project" value="TreeGrafter"/>
</dbReference>
<feature type="domain" description="Translation initiation factor IF2/IF5" evidence="5">
    <location>
        <begin position="120"/>
        <end position="244"/>
    </location>
</feature>